<dbReference type="SMART" id="SM00155">
    <property type="entry name" value="PLDc"/>
    <property type="match status" value="2"/>
</dbReference>
<dbReference type="GO" id="GO:0016042">
    <property type="term" value="P:lipid catabolic process"/>
    <property type="evidence" value="ECO:0007669"/>
    <property type="project" value="UniProtKB-KW"/>
</dbReference>
<evidence type="ECO:0000256" key="2">
    <source>
        <dbReference type="ARBA" id="ARBA00008664"/>
    </source>
</evidence>
<proteinExistence type="inferred from homology"/>
<evidence type="ECO:0000256" key="3">
    <source>
        <dbReference type="ARBA" id="ARBA00012027"/>
    </source>
</evidence>
<feature type="signal peptide" evidence="7">
    <location>
        <begin position="1"/>
        <end position="32"/>
    </location>
</feature>
<dbReference type="Proteomes" id="UP000541636">
    <property type="component" value="Unassembled WGS sequence"/>
</dbReference>
<dbReference type="PROSITE" id="PS51841">
    <property type="entry name" value="LTD"/>
    <property type="match status" value="1"/>
</dbReference>
<keyword evidence="11" id="KW-1185">Reference proteome</keyword>
<dbReference type="Pfam" id="PF13091">
    <property type="entry name" value="PLDc_2"/>
    <property type="match status" value="2"/>
</dbReference>
<keyword evidence="6" id="KW-0443">Lipid metabolism</keyword>
<keyword evidence="4" id="KW-0378">Hydrolase</keyword>
<dbReference type="GO" id="GO:0006793">
    <property type="term" value="P:phosphorus metabolic process"/>
    <property type="evidence" value="ECO:0007669"/>
    <property type="project" value="UniProtKB-ARBA"/>
</dbReference>
<keyword evidence="7" id="KW-0732">Signal</keyword>
<feature type="domain" description="LTD" evidence="9">
    <location>
        <begin position="22"/>
        <end position="144"/>
    </location>
</feature>
<dbReference type="GO" id="GO:0016891">
    <property type="term" value="F:RNA endonuclease activity producing 5'-phosphomonoesters, hydrolytic mechanism"/>
    <property type="evidence" value="ECO:0007669"/>
    <property type="project" value="TreeGrafter"/>
</dbReference>
<dbReference type="InterPro" id="IPR001736">
    <property type="entry name" value="PLipase_D/transphosphatidylase"/>
</dbReference>
<dbReference type="InterPro" id="IPR025202">
    <property type="entry name" value="PLD-like_dom"/>
</dbReference>
<dbReference type="GO" id="GO:0004630">
    <property type="term" value="F:phospholipase D activity"/>
    <property type="evidence" value="ECO:0007669"/>
    <property type="project" value="UniProtKB-EC"/>
</dbReference>
<accession>A0A846ZKU3</accession>
<dbReference type="SUPFAM" id="SSF56024">
    <property type="entry name" value="Phospholipase D/nuclease"/>
    <property type="match status" value="2"/>
</dbReference>
<evidence type="ECO:0000256" key="7">
    <source>
        <dbReference type="SAM" id="SignalP"/>
    </source>
</evidence>
<dbReference type="PANTHER" id="PTHR43856:SF1">
    <property type="entry name" value="MITOCHONDRIAL CARDIOLIPIN HYDROLASE"/>
    <property type="match status" value="1"/>
</dbReference>
<dbReference type="PROSITE" id="PS50035">
    <property type="entry name" value="PLD"/>
    <property type="match status" value="2"/>
</dbReference>
<dbReference type="EMBL" id="JAAZQD010000002">
    <property type="protein sequence ID" value="NKZ38412.1"/>
    <property type="molecule type" value="Genomic_DNA"/>
</dbReference>
<protein>
    <recommendedName>
        <fullName evidence="3">phospholipase D</fullName>
        <ecNumber evidence="3">3.1.4.4</ecNumber>
    </recommendedName>
</protein>
<dbReference type="SUPFAM" id="SSF74853">
    <property type="entry name" value="Lamin A/C globular tail domain"/>
    <property type="match status" value="1"/>
</dbReference>
<evidence type="ECO:0000256" key="5">
    <source>
        <dbReference type="ARBA" id="ARBA00022963"/>
    </source>
</evidence>
<dbReference type="Gene3D" id="2.60.40.1260">
    <property type="entry name" value="Lamin Tail domain"/>
    <property type="match status" value="1"/>
</dbReference>
<dbReference type="Pfam" id="PF00932">
    <property type="entry name" value="LTD"/>
    <property type="match status" value="1"/>
</dbReference>
<gene>
    <name evidence="10" type="ORF">HF690_05500</name>
</gene>
<evidence type="ECO:0000259" key="8">
    <source>
        <dbReference type="PROSITE" id="PS50035"/>
    </source>
</evidence>
<feature type="domain" description="PLD phosphodiesterase" evidence="8">
    <location>
        <begin position="323"/>
        <end position="350"/>
    </location>
</feature>
<evidence type="ECO:0000313" key="10">
    <source>
        <dbReference type="EMBL" id="NKZ38412.1"/>
    </source>
</evidence>
<dbReference type="RefSeq" id="WP_168608737.1">
    <property type="nucleotide sequence ID" value="NZ_JAAZQD010000002.1"/>
</dbReference>
<organism evidence="10 11">
    <name type="scientific">Oleiagrimonas citrea</name>
    <dbReference type="NCBI Taxonomy" id="1665687"/>
    <lineage>
        <taxon>Bacteria</taxon>
        <taxon>Pseudomonadati</taxon>
        <taxon>Pseudomonadota</taxon>
        <taxon>Gammaproteobacteria</taxon>
        <taxon>Lysobacterales</taxon>
        <taxon>Rhodanobacteraceae</taxon>
        <taxon>Oleiagrimonas</taxon>
    </lineage>
</organism>
<name>A0A846ZKU3_9GAMM</name>
<evidence type="ECO:0000256" key="4">
    <source>
        <dbReference type="ARBA" id="ARBA00022801"/>
    </source>
</evidence>
<sequence length="590" mass="62892">MNRAVHAVPRALVFLFATVVASASLFPSWARAADARQVVISEVSWMGTTNSSSDEWMELYNTTAAPISLNGWTLQSQDGTPSVSLSGTIPAHGHFLLERTDDTSVPGVAADEIYTGALGNGGETLVLTDSQGTVQDQTASAWAAGDNTTKATMQRAKLSGDGTLASSWATATTGYGSGLGYGTPQDAADTPPPPMISEAFHYDLKFAGGLSGSTVTDPYGEPSSSDNLPMAQAMLARINAATKTIDFAVYGFRDQCAFEDALVAAQARGVVVRGVVDQNSDGSFTYHDNNGCDTQAVITALGKDSSGNPWVRVDKNPSTGEGFGYIMHNKFFVIDSDWVSTGSTNYSDTGIGGEYNANWTIIIQSANLASVYTTEFDEMWMDGLTHHLKSDNTVHLLPVYTDGTQVESYFSPTDDATNNAIIPAINGAQHTLDIAIFYLTSQPITDAILAAKNRGVTVRVILDSNGASNTYSTHDQLCAAGIPVKIENFKGRMHMKALLADNNSMIIGSQNFTGAANADNDENTLWIRNGAVGAMSYDYETYYNNLWGAIPDMFICKNPGSESKYVGNTCSDGIDNDFDGYIDGADFGCQ</sequence>
<feature type="chain" id="PRO_5032491053" description="phospholipase D" evidence="7">
    <location>
        <begin position="33"/>
        <end position="590"/>
    </location>
</feature>
<dbReference type="InterPro" id="IPR001322">
    <property type="entry name" value="Lamin_tail_dom"/>
</dbReference>
<keyword evidence="5" id="KW-0442">Lipid degradation</keyword>
<comment type="caution">
    <text evidence="10">The sequence shown here is derived from an EMBL/GenBank/DDBJ whole genome shotgun (WGS) entry which is preliminary data.</text>
</comment>
<dbReference type="InterPro" id="IPR051406">
    <property type="entry name" value="PLD_domain"/>
</dbReference>
<evidence type="ECO:0000259" key="9">
    <source>
        <dbReference type="PROSITE" id="PS51841"/>
    </source>
</evidence>
<dbReference type="EC" id="3.1.4.4" evidence="3"/>
<evidence type="ECO:0000313" key="11">
    <source>
        <dbReference type="Proteomes" id="UP000541636"/>
    </source>
</evidence>
<dbReference type="PANTHER" id="PTHR43856">
    <property type="entry name" value="CARDIOLIPIN HYDROLASE"/>
    <property type="match status" value="1"/>
</dbReference>
<dbReference type="Gene3D" id="3.30.870.10">
    <property type="entry name" value="Endonuclease Chain A"/>
    <property type="match status" value="2"/>
</dbReference>
<dbReference type="AlphaFoldDB" id="A0A846ZKU3"/>
<evidence type="ECO:0000256" key="6">
    <source>
        <dbReference type="ARBA" id="ARBA00023098"/>
    </source>
</evidence>
<dbReference type="InterPro" id="IPR036415">
    <property type="entry name" value="Lamin_tail_dom_sf"/>
</dbReference>
<evidence type="ECO:0000256" key="1">
    <source>
        <dbReference type="ARBA" id="ARBA00000798"/>
    </source>
</evidence>
<feature type="domain" description="PLD phosphodiesterase" evidence="8">
    <location>
        <begin position="489"/>
        <end position="516"/>
    </location>
</feature>
<reference evidence="10 11" key="1">
    <citation type="journal article" date="2017" name="Int. J. Syst. Evol. Microbiol.">
        <title>Oleiagrimonas citrea sp. nov., a marine bacterium isolated from tidal flat sediment and emended description of the genus Oleiagrimonas Fang et al. 2015 and Oleiagrimonas soli.</title>
        <authorList>
            <person name="Yang S.H."/>
            <person name="Seo H.S."/>
            <person name="Seong C.N."/>
            <person name="Kwon K.K."/>
        </authorList>
    </citation>
    <scope>NUCLEOTIDE SEQUENCE [LARGE SCALE GENOMIC DNA]</scope>
    <source>
        <strain evidence="10 11">MEBiC09124</strain>
    </source>
</reference>
<comment type="catalytic activity">
    <reaction evidence="1">
        <text>a 1,2-diacyl-sn-glycero-3-phosphocholine + H2O = a 1,2-diacyl-sn-glycero-3-phosphate + choline + H(+)</text>
        <dbReference type="Rhea" id="RHEA:14445"/>
        <dbReference type="ChEBI" id="CHEBI:15354"/>
        <dbReference type="ChEBI" id="CHEBI:15377"/>
        <dbReference type="ChEBI" id="CHEBI:15378"/>
        <dbReference type="ChEBI" id="CHEBI:57643"/>
        <dbReference type="ChEBI" id="CHEBI:58608"/>
        <dbReference type="EC" id="3.1.4.4"/>
    </reaction>
</comment>
<comment type="similarity">
    <text evidence="2">Belongs to the phospholipase D family.</text>
</comment>